<sequence length="320" mass="35853">MKAVTSHVTQSISISTEISKNAPKWTMVPNASGPSSMAAIVSQTPDLVERPPLTNRMPSYPIPPDQVYLQSMPPLRNLGLELGRRRIQAYLHFKPPEGPSSTPCNLSLSNNGENEHLNKTRGRVELELGSGRIQDNMGNYADCLQLKHCLLQPEISPRQNQTRENSMHFVPAATTNQMVPARTFPYGALSVPDSLGKPPGIAMHTAQSDSLKVTLEVPHSIDSKWIDDKQRTKQFISSPMSLKERDESSQRDYIQMLLHLLPAELSRHAVELEKKAVQLTREEGLLNLTKRSEVKKFEPCYERQGFCHTRHGPYQVKTGS</sequence>
<protein>
    <submittedName>
        <fullName evidence="1">Uncharacterized protein</fullName>
    </submittedName>
</protein>
<dbReference type="EMBL" id="BJWL01000012">
    <property type="protein sequence ID" value="GFY97865.1"/>
    <property type="molecule type" value="Genomic_DNA"/>
</dbReference>
<name>A0A7J0FGQ0_9ERIC</name>
<evidence type="ECO:0000313" key="2">
    <source>
        <dbReference type="Proteomes" id="UP000585474"/>
    </source>
</evidence>
<dbReference type="PANTHER" id="PTHR34555">
    <property type="entry name" value="INTEGRAL MEMBRANE HEMOLYSIN-III-LIKE PROTEIN"/>
    <property type="match status" value="1"/>
</dbReference>
<dbReference type="Proteomes" id="UP000585474">
    <property type="component" value="Unassembled WGS sequence"/>
</dbReference>
<evidence type="ECO:0000313" key="1">
    <source>
        <dbReference type="EMBL" id="GFY97865.1"/>
    </source>
</evidence>
<comment type="caution">
    <text evidence="1">The sequence shown here is derived from an EMBL/GenBank/DDBJ whole genome shotgun (WGS) entry which is preliminary data.</text>
</comment>
<dbReference type="AlphaFoldDB" id="A0A7J0FGQ0"/>
<gene>
    <name evidence="1" type="ORF">Acr_12g0004060</name>
</gene>
<proteinExistence type="predicted"/>
<reference evidence="1 2" key="1">
    <citation type="submission" date="2019-07" db="EMBL/GenBank/DDBJ databases">
        <title>De Novo Assembly of kiwifruit Actinidia rufa.</title>
        <authorList>
            <person name="Sugita-Konishi S."/>
            <person name="Sato K."/>
            <person name="Mori E."/>
            <person name="Abe Y."/>
            <person name="Kisaki G."/>
            <person name="Hamano K."/>
            <person name="Suezawa K."/>
            <person name="Otani M."/>
            <person name="Fukuda T."/>
            <person name="Manabe T."/>
            <person name="Gomi K."/>
            <person name="Tabuchi M."/>
            <person name="Akimitsu K."/>
            <person name="Kataoka I."/>
        </authorList>
    </citation>
    <scope>NUCLEOTIDE SEQUENCE [LARGE SCALE GENOMIC DNA]</scope>
    <source>
        <strain evidence="2">cv. Fuchu</strain>
    </source>
</reference>
<dbReference type="PANTHER" id="PTHR34555:SF7">
    <property type="entry name" value="DUF3741 DOMAIN-CONTAINING PROTEIN"/>
    <property type="match status" value="1"/>
</dbReference>
<dbReference type="OrthoDB" id="1925139at2759"/>
<organism evidence="1 2">
    <name type="scientific">Actinidia rufa</name>
    <dbReference type="NCBI Taxonomy" id="165716"/>
    <lineage>
        <taxon>Eukaryota</taxon>
        <taxon>Viridiplantae</taxon>
        <taxon>Streptophyta</taxon>
        <taxon>Embryophyta</taxon>
        <taxon>Tracheophyta</taxon>
        <taxon>Spermatophyta</taxon>
        <taxon>Magnoliopsida</taxon>
        <taxon>eudicotyledons</taxon>
        <taxon>Gunneridae</taxon>
        <taxon>Pentapetalae</taxon>
        <taxon>asterids</taxon>
        <taxon>Ericales</taxon>
        <taxon>Actinidiaceae</taxon>
        <taxon>Actinidia</taxon>
    </lineage>
</organism>
<accession>A0A7J0FGQ0</accession>
<keyword evidence="2" id="KW-1185">Reference proteome</keyword>